<dbReference type="RefSeq" id="WP_136958620.1">
    <property type="nucleotide sequence ID" value="NZ_CP039690.1"/>
</dbReference>
<protein>
    <submittedName>
        <fullName evidence="1">Enolase</fullName>
    </submittedName>
</protein>
<name>A0A4D7AWA7_9HYPH</name>
<dbReference type="InterPro" id="IPR036849">
    <property type="entry name" value="Enolase-like_C_sf"/>
</dbReference>
<dbReference type="EMBL" id="CP039690">
    <property type="protein sequence ID" value="QCI63158.1"/>
    <property type="molecule type" value="Genomic_DNA"/>
</dbReference>
<evidence type="ECO:0000313" key="2">
    <source>
        <dbReference type="Proteomes" id="UP000298781"/>
    </source>
</evidence>
<gene>
    <name evidence="1" type="ORF">E8M01_02240</name>
</gene>
<dbReference type="Proteomes" id="UP000298781">
    <property type="component" value="Chromosome"/>
</dbReference>
<organism evidence="1 2">
    <name type="scientific">Phreatobacter stygius</name>
    <dbReference type="NCBI Taxonomy" id="1940610"/>
    <lineage>
        <taxon>Bacteria</taxon>
        <taxon>Pseudomonadati</taxon>
        <taxon>Pseudomonadota</taxon>
        <taxon>Alphaproteobacteria</taxon>
        <taxon>Hyphomicrobiales</taxon>
        <taxon>Phreatobacteraceae</taxon>
        <taxon>Phreatobacter</taxon>
    </lineage>
</organism>
<dbReference type="KEGG" id="pstg:E8M01_02240"/>
<accession>A0A4D7AWA7</accession>
<evidence type="ECO:0000313" key="1">
    <source>
        <dbReference type="EMBL" id="QCI63158.1"/>
    </source>
</evidence>
<dbReference type="AlphaFoldDB" id="A0A4D7AWA7"/>
<sequence length="468" mass="49346">MTAPLIRLHDIEAFERWTPFARPFRFGAVTVEGAWQAFVRLGVEVEGGARATGASAELMPPKWFDKRAERSAAATVADLRASLAHAVSTGSEPRPPDTAFGLHAAHHGAQGAWAHASDITALSAGFGVALIDKAILDGLAKALGASFVEMLNGNAVGLDTRLTPDLDQAAIHRMLAGLKPHPSIAIRHTIGLNDEIDGEGGLAAELDASDLRFFKIKLSGDPAADHLRLSAIAGLIDRRGIDYQVTVDANEQYAPADLLALFALIEADPKLGRFIGRLLLVEQPFDRRITFDSPLDPRLAARTVIIDEADDAYDAFPRALALGYRGVSAKSCKGLYKALLNAARVAVANAQADAAGAPFVLSAEDLTCQPGLAVQQDTALVAALGLGHVERNGHHYVDGFGQAPASEAEAFLAAHPDLYTRDQGRIRLAAARGRLATSSLFGPGFASGAMPDWASLSPLANSTEGLPS</sequence>
<dbReference type="Gene3D" id="3.20.20.120">
    <property type="entry name" value="Enolase-like C-terminal domain"/>
    <property type="match status" value="1"/>
</dbReference>
<keyword evidence="2" id="KW-1185">Reference proteome</keyword>
<dbReference type="InterPro" id="IPR029017">
    <property type="entry name" value="Enolase-like_N"/>
</dbReference>
<proteinExistence type="predicted"/>
<reference evidence="1 2" key="1">
    <citation type="submission" date="2019-04" db="EMBL/GenBank/DDBJ databases">
        <title>Phreatobacter aquaticus sp. nov.</title>
        <authorList>
            <person name="Choi A."/>
        </authorList>
    </citation>
    <scope>NUCLEOTIDE SEQUENCE [LARGE SCALE GENOMIC DNA]</scope>
    <source>
        <strain evidence="1 2">KCTC 52518</strain>
    </source>
</reference>
<dbReference type="OrthoDB" id="7809546at2"/>
<dbReference type="Gene3D" id="3.30.390.10">
    <property type="entry name" value="Enolase-like, N-terminal domain"/>
    <property type="match status" value="1"/>
</dbReference>
<dbReference type="SUPFAM" id="SSF51604">
    <property type="entry name" value="Enolase C-terminal domain-like"/>
    <property type="match status" value="1"/>
</dbReference>